<dbReference type="InterPro" id="IPR006439">
    <property type="entry name" value="HAD-SF_hydro_IA"/>
</dbReference>
<dbReference type="InterPro" id="IPR051540">
    <property type="entry name" value="S-2-haloacid_dehalogenase"/>
</dbReference>
<dbReference type="SUPFAM" id="SSF56784">
    <property type="entry name" value="HAD-like"/>
    <property type="match status" value="1"/>
</dbReference>
<name>A0A3B0XZC8_9ZZZZ</name>
<protein>
    <recommendedName>
        <fullName evidence="3">(S)-2-haloacid dehalogenase</fullName>
    </recommendedName>
</protein>
<evidence type="ECO:0000256" key="1">
    <source>
        <dbReference type="ARBA" id="ARBA00022801"/>
    </source>
</evidence>
<dbReference type="PANTHER" id="PTHR43316:SF3">
    <property type="entry name" value="HALOACID DEHALOGENASE, TYPE II (AFU_ORTHOLOGUE AFUA_2G07750)-RELATED"/>
    <property type="match status" value="1"/>
</dbReference>
<gene>
    <name evidence="2" type="ORF">MNBD_GAMMA09-3143</name>
</gene>
<dbReference type="Gene3D" id="1.20.120.1600">
    <property type="match status" value="1"/>
</dbReference>
<dbReference type="PANTHER" id="PTHR43316">
    <property type="entry name" value="HYDROLASE, HALOACID DELAHOGENASE-RELATED"/>
    <property type="match status" value="1"/>
</dbReference>
<evidence type="ECO:0000313" key="2">
    <source>
        <dbReference type="EMBL" id="VAW68492.1"/>
    </source>
</evidence>
<dbReference type="Gene3D" id="3.40.50.1000">
    <property type="entry name" value="HAD superfamily/HAD-like"/>
    <property type="match status" value="1"/>
</dbReference>
<dbReference type="EMBL" id="UOFI01000132">
    <property type="protein sequence ID" value="VAW68492.1"/>
    <property type="molecule type" value="Genomic_DNA"/>
</dbReference>
<dbReference type="InterPro" id="IPR036412">
    <property type="entry name" value="HAD-like_sf"/>
</dbReference>
<dbReference type="NCBIfam" id="TIGR01509">
    <property type="entry name" value="HAD-SF-IA-v3"/>
    <property type="match status" value="1"/>
</dbReference>
<accession>A0A3B0XZC8</accession>
<dbReference type="NCBIfam" id="TIGR01549">
    <property type="entry name" value="HAD-SF-IA-v1"/>
    <property type="match status" value="1"/>
</dbReference>
<dbReference type="InterPro" id="IPR023214">
    <property type="entry name" value="HAD_sf"/>
</dbReference>
<keyword evidence="1" id="KW-0378">Hydrolase</keyword>
<dbReference type="GO" id="GO:0016787">
    <property type="term" value="F:hydrolase activity"/>
    <property type="evidence" value="ECO:0007669"/>
    <property type="project" value="UniProtKB-KW"/>
</dbReference>
<organism evidence="2">
    <name type="scientific">hydrothermal vent metagenome</name>
    <dbReference type="NCBI Taxonomy" id="652676"/>
    <lineage>
        <taxon>unclassified sequences</taxon>
        <taxon>metagenomes</taxon>
        <taxon>ecological metagenomes</taxon>
    </lineage>
</organism>
<dbReference type="Pfam" id="PF00702">
    <property type="entry name" value="Hydrolase"/>
    <property type="match status" value="1"/>
</dbReference>
<dbReference type="PRINTS" id="PR00413">
    <property type="entry name" value="HADHALOGNASE"/>
</dbReference>
<sequence>MPTIQYAEQTLYSWLSKNIPAITQTYSSDQLREKRKQLFQAQPELSHDLSEARRVHLSQLAAEFDVQDDWVETAFDVFYEARQKVKLFPDVLPVLSDLKQQYRLVALTNGNAHISKTGLLSYFDFQISAADVQQAKPHPAMFIKAMQKTGISAEKTLHVGDHPVHDIQGARNAGVDAVWINRFNQSWSMNAAGDESGSTAEDKPEQQFIDLYQLNEWLKR</sequence>
<dbReference type="AlphaFoldDB" id="A0A3B0XZC8"/>
<proteinExistence type="predicted"/>
<reference evidence="2" key="1">
    <citation type="submission" date="2018-06" db="EMBL/GenBank/DDBJ databases">
        <authorList>
            <person name="Zhirakovskaya E."/>
        </authorList>
    </citation>
    <scope>NUCLEOTIDE SEQUENCE</scope>
</reference>
<evidence type="ECO:0008006" key="3">
    <source>
        <dbReference type="Google" id="ProtNLM"/>
    </source>
</evidence>